<sequence length="233" mass="26387">MATQPLNISPIKLRLLQFIRHQGISIKSFEMQCGLSNGYVSSMRIGIGSEKLEEILRQYPQLNRKWLLYGEGDMLSDERDDSAEGEPTSLNDRNSLKYFYLMSATASNIEGIEDNELQQPYTRINFPGYEGCIGFNVTGDSMYPTAKEKDIVVISPERIDTIINGEVYLVVTRDGQRMIKRLCIVGNDEESGHIIRCISDNENQTLYAPFEIFGANIHNIFRVKGFISNTLLA</sequence>
<accession>A0A0A2G339</accession>
<dbReference type="Proteomes" id="UP000030134">
    <property type="component" value="Unassembled WGS sequence"/>
</dbReference>
<dbReference type="OrthoDB" id="3831186at2"/>
<dbReference type="EMBL" id="JQZW01000009">
    <property type="protein sequence ID" value="KGN97713.1"/>
    <property type="molecule type" value="Genomic_DNA"/>
</dbReference>
<reference evidence="5 6" key="1">
    <citation type="submission" date="2014-08" db="EMBL/GenBank/DDBJ databases">
        <title>Porphyromonas gingivicanis strain:COT-022_OH1391 Genome sequencing.</title>
        <authorList>
            <person name="Wallis C."/>
            <person name="Deusch O."/>
            <person name="O'Flynn C."/>
            <person name="Davis I."/>
            <person name="Jospin G."/>
            <person name="Darling A.E."/>
            <person name="Coil D.A."/>
            <person name="Alexiev A."/>
            <person name="Horsfall A."/>
            <person name="Kirkwood N."/>
            <person name="Harris S."/>
            <person name="Eisen J.A."/>
        </authorList>
    </citation>
    <scope>NUCLEOTIDE SEQUENCE [LARGE SCALE GENOMIC DNA]</scope>
    <source>
        <strain evidence="6">COT-022 OH1391</strain>
    </source>
</reference>
<dbReference type="SUPFAM" id="SSF51306">
    <property type="entry name" value="LexA/Signal peptidase"/>
    <property type="match status" value="1"/>
</dbReference>
<evidence type="ECO:0000313" key="6">
    <source>
        <dbReference type="Proteomes" id="UP000030134"/>
    </source>
</evidence>
<dbReference type="eggNOG" id="COG2932">
    <property type="taxonomic scope" value="Bacteria"/>
</dbReference>
<keyword evidence="1" id="KW-0805">Transcription regulation</keyword>
<dbReference type="PANTHER" id="PTHR40661">
    <property type="match status" value="1"/>
</dbReference>
<evidence type="ECO:0000313" key="5">
    <source>
        <dbReference type="EMBL" id="KGN97713.1"/>
    </source>
</evidence>
<dbReference type="GO" id="GO:0003677">
    <property type="term" value="F:DNA binding"/>
    <property type="evidence" value="ECO:0007669"/>
    <property type="project" value="UniProtKB-KW"/>
</dbReference>
<evidence type="ECO:0000256" key="2">
    <source>
        <dbReference type="ARBA" id="ARBA00023125"/>
    </source>
</evidence>
<evidence type="ECO:0000256" key="3">
    <source>
        <dbReference type="ARBA" id="ARBA00023163"/>
    </source>
</evidence>
<dbReference type="PANTHER" id="PTHR40661:SF3">
    <property type="entry name" value="FELS-1 PROPHAGE TRANSCRIPTIONAL REGULATOR"/>
    <property type="match status" value="1"/>
</dbReference>
<comment type="caution">
    <text evidence="5">The sequence shown here is derived from an EMBL/GenBank/DDBJ whole genome shotgun (WGS) entry which is preliminary data.</text>
</comment>
<dbReference type="InterPro" id="IPR036286">
    <property type="entry name" value="LexA/Signal_pep-like_sf"/>
</dbReference>
<dbReference type="CDD" id="cd06462">
    <property type="entry name" value="Peptidase_S24_S26"/>
    <property type="match status" value="1"/>
</dbReference>
<dbReference type="Gene3D" id="2.10.109.10">
    <property type="entry name" value="Umud Fragment, subunit A"/>
    <property type="match status" value="1"/>
</dbReference>
<evidence type="ECO:0000256" key="1">
    <source>
        <dbReference type="ARBA" id="ARBA00023015"/>
    </source>
</evidence>
<protein>
    <recommendedName>
        <fullName evidence="4">Peptidase S24/S26A/S26B/S26C domain-containing protein</fullName>
    </recommendedName>
</protein>
<evidence type="ECO:0000259" key="4">
    <source>
        <dbReference type="Pfam" id="PF00717"/>
    </source>
</evidence>
<organism evidence="5 6">
    <name type="scientific">Porphyromonas gingivicanis</name>
    <dbReference type="NCBI Taxonomy" id="266762"/>
    <lineage>
        <taxon>Bacteria</taxon>
        <taxon>Pseudomonadati</taxon>
        <taxon>Bacteroidota</taxon>
        <taxon>Bacteroidia</taxon>
        <taxon>Bacteroidales</taxon>
        <taxon>Porphyromonadaceae</taxon>
        <taxon>Porphyromonas</taxon>
    </lineage>
</organism>
<dbReference type="AlphaFoldDB" id="A0A0A2G339"/>
<dbReference type="Pfam" id="PF00717">
    <property type="entry name" value="Peptidase_S24"/>
    <property type="match status" value="1"/>
</dbReference>
<dbReference type="RefSeq" id="WP_036884217.1">
    <property type="nucleotide sequence ID" value="NZ_JQZW01000009.1"/>
</dbReference>
<keyword evidence="3" id="KW-0804">Transcription</keyword>
<keyword evidence="6" id="KW-1185">Reference proteome</keyword>
<dbReference type="InterPro" id="IPR015927">
    <property type="entry name" value="Peptidase_S24_S26A/B/C"/>
</dbReference>
<proteinExistence type="predicted"/>
<name>A0A0A2G339_9PORP</name>
<feature type="domain" description="Peptidase S24/S26A/S26B/S26C" evidence="4">
    <location>
        <begin position="107"/>
        <end position="202"/>
    </location>
</feature>
<keyword evidence="2" id="KW-0238">DNA-binding</keyword>
<gene>
    <name evidence="5" type="ORF">HQ36_05420</name>
</gene>